<sequence length="314" mass="35579">MCTAITIQSVNDHAFFARTMDLPTTTPWRPICLPAGFLWQPSTDNPGKPLPMAVLGGGRWTPGNHYLMGDGMNEAGLACAELYFPVEAHYASSMVDGKLNITPQDFIYWALTHHSIAELRLDLPNINIVAQKWYSENNWRPFHWLLTDVAGNTAILEPRGHGLTLTEAPLHVLTNTPNYPAHIVRLAKTLGIDPKSSVDTFKQACRSFDGELRHTNLPTDRFQRTVINLWRQDAPQTSLAAEQQLLTLLDDVVIPRTPERLRRSNMDYTHYENILDLTERTMTFKSVRTGEIHHLRLDDIKTDSPQQVVAYPFT</sequence>
<evidence type="ECO:0000313" key="4">
    <source>
        <dbReference type="EMBL" id="MDF9914008.1"/>
    </source>
</evidence>
<comment type="caution">
    <text evidence="4">The sequence shown here is derived from an EMBL/GenBank/DDBJ whole genome shotgun (WGS) entry which is preliminary data.</text>
</comment>
<dbReference type="RefSeq" id="WP_178943351.1">
    <property type="nucleotide sequence ID" value="NZ_JAIWJF010000001.1"/>
</dbReference>
<dbReference type="InterPro" id="IPR052193">
    <property type="entry name" value="Peptidase_C59"/>
</dbReference>
<dbReference type="InterPro" id="IPR029055">
    <property type="entry name" value="Ntn_hydrolases_N"/>
</dbReference>
<dbReference type="SUPFAM" id="SSF56235">
    <property type="entry name" value="N-terminal nucleophile aminohydrolases (Ntn hydrolases)"/>
    <property type="match status" value="1"/>
</dbReference>
<comment type="similarity">
    <text evidence="1">Belongs to the peptidase C59 family.</text>
</comment>
<evidence type="ECO:0000256" key="2">
    <source>
        <dbReference type="ARBA" id="ARBA00022801"/>
    </source>
</evidence>
<accession>A0ABT6DBV4</accession>
<name>A0ABT6DBV4_9LACO</name>
<dbReference type="InterPro" id="IPR029132">
    <property type="entry name" value="CBAH/NAAA_C"/>
</dbReference>
<dbReference type="Pfam" id="PF02275">
    <property type="entry name" value="CBAH"/>
    <property type="match status" value="1"/>
</dbReference>
<proteinExistence type="inferred from homology"/>
<protein>
    <submittedName>
        <fullName evidence="4">Linear amide C-N hydrolase</fullName>
    </submittedName>
</protein>
<gene>
    <name evidence="4" type="ORF">NNA32_07060</name>
</gene>
<keyword evidence="2 4" id="KW-0378">Hydrolase</keyword>
<dbReference type="Gene3D" id="3.60.60.10">
    <property type="entry name" value="Penicillin V Acylase, Chain A"/>
    <property type="match status" value="1"/>
</dbReference>
<dbReference type="Proteomes" id="UP001152867">
    <property type="component" value="Unassembled WGS sequence"/>
</dbReference>
<evidence type="ECO:0000313" key="5">
    <source>
        <dbReference type="Proteomes" id="UP001152867"/>
    </source>
</evidence>
<feature type="domain" description="Choloylglycine hydrolase/NAAA C-terminal" evidence="3">
    <location>
        <begin position="2"/>
        <end position="309"/>
    </location>
</feature>
<dbReference type="EMBL" id="JANDJP010000008">
    <property type="protein sequence ID" value="MDF9914008.1"/>
    <property type="molecule type" value="Genomic_DNA"/>
</dbReference>
<organism evidence="4 5">
    <name type="scientific">Furfurilactobacillus milii</name>
    <dbReference type="NCBI Taxonomy" id="2888272"/>
    <lineage>
        <taxon>Bacteria</taxon>
        <taxon>Bacillati</taxon>
        <taxon>Bacillota</taxon>
        <taxon>Bacilli</taxon>
        <taxon>Lactobacillales</taxon>
        <taxon>Lactobacillaceae</taxon>
        <taxon>Furfurilactobacillus</taxon>
    </lineage>
</organism>
<keyword evidence="5" id="KW-1185">Reference proteome</keyword>
<dbReference type="PANTHER" id="PTHR35527">
    <property type="entry name" value="CHOLOYLGLYCINE HYDROLASE"/>
    <property type="match status" value="1"/>
</dbReference>
<reference evidence="4" key="1">
    <citation type="submission" date="2022-06" db="EMBL/GenBank/DDBJ databases">
        <title>Antifungal cultures and metabolites of lactic acid bacteria for use in dairy fermentations.</title>
        <authorList>
            <person name="Zhao Z."/>
            <person name="Gaenzle M."/>
        </authorList>
    </citation>
    <scope>NUCLEOTIDE SEQUENCE</scope>
    <source>
        <strain evidence="4">FUA3126</strain>
    </source>
</reference>
<evidence type="ECO:0000259" key="3">
    <source>
        <dbReference type="Pfam" id="PF02275"/>
    </source>
</evidence>
<dbReference type="GO" id="GO:0016787">
    <property type="term" value="F:hydrolase activity"/>
    <property type="evidence" value="ECO:0007669"/>
    <property type="project" value="UniProtKB-KW"/>
</dbReference>
<evidence type="ECO:0000256" key="1">
    <source>
        <dbReference type="ARBA" id="ARBA00006625"/>
    </source>
</evidence>
<dbReference type="PANTHER" id="PTHR35527:SF2">
    <property type="entry name" value="HYDROLASE"/>
    <property type="match status" value="1"/>
</dbReference>